<dbReference type="eggNOG" id="COG2207">
    <property type="taxonomic scope" value="Bacteria"/>
</dbReference>
<dbReference type="InterPro" id="IPR018060">
    <property type="entry name" value="HTH_AraC"/>
</dbReference>
<evidence type="ECO:0000256" key="1">
    <source>
        <dbReference type="ARBA" id="ARBA00022490"/>
    </source>
</evidence>
<dbReference type="SUPFAM" id="SSF51215">
    <property type="entry name" value="Regulatory protein AraC"/>
    <property type="match status" value="1"/>
</dbReference>
<dbReference type="Pfam" id="PF12852">
    <property type="entry name" value="Cupin_6"/>
    <property type="match status" value="1"/>
</dbReference>
<gene>
    <name evidence="7" type="ordered locus">Kfla_3925</name>
</gene>
<dbReference type="EMBL" id="CP001736">
    <property type="protein sequence ID" value="ADB32977.1"/>
    <property type="molecule type" value="Genomic_DNA"/>
</dbReference>
<dbReference type="InterPro" id="IPR032783">
    <property type="entry name" value="AraC_lig"/>
</dbReference>
<reference evidence="8" key="1">
    <citation type="submission" date="2009-09" db="EMBL/GenBank/DDBJ databases">
        <title>The complete genome of Kribbella flavida DSM 17836.</title>
        <authorList>
            <consortium name="US DOE Joint Genome Institute (JGI-PGF)"/>
            <person name="Lucas S."/>
            <person name="Copeland A."/>
            <person name="Lapidus A."/>
            <person name="Glavina del Rio T."/>
            <person name="Dalin E."/>
            <person name="Tice H."/>
            <person name="Bruce D."/>
            <person name="Goodwin L."/>
            <person name="Pitluck S."/>
            <person name="Kyrpides N."/>
            <person name="Mavromatis K."/>
            <person name="Ivanova N."/>
            <person name="Saunders E."/>
            <person name="Brettin T."/>
            <person name="Detter J.C."/>
            <person name="Han C."/>
            <person name="Larimer F."/>
            <person name="Land M."/>
            <person name="Hauser L."/>
            <person name="Markowitz V."/>
            <person name="Cheng J.-F."/>
            <person name="Hugenholtz P."/>
            <person name="Woyke T."/>
            <person name="Wu D."/>
            <person name="Pukall R."/>
            <person name="Klenk H.-P."/>
            <person name="Eisen J.A."/>
        </authorList>
    </citation>
    <scope>NUCLEOTIDE SEQUENCE [LARGE SCALE GENOMIC DNA]</scope>
    <source>
        <strain evidence="8">DSM 17836 / JCM 10339 / NBRC 14399</strain>
    </source>
</reference>
<dbReference type="AlphaFoldDB" id="D2PR29"/>
<dbReference type="STRING" id="479435.Kfla_3925"/>
<dbReference type="InterPro" id="IPR018062">
    <property type="entry name" value="HTH_AraC-typ_CS"/>
</dbReference>
<dbReference type="InterPro" id="IPR011051">
    <property type="entry name" value="RmlC_Cupin_sf"/>
</dbReference>
<dbReference type="eggNOG" id="COG1917">
    <property type="taxonomic scope" value="Bacteria"/>
</dbReference>
<dbReference type="InterPro" id="IPR014710">
    <property type="entry name" value="RmlC-like_jellyroll"/>
</dbReference>
<dbReference type="SMART" id="SM00342">
    <property type="entry name" value="HTH_ARAC"/>
    <property type="match status" value="1"/>
</dbReference>
<keyword evidence="3" id="KW-0238">DNA-binding</keyword>
<keyword evidence="4" id="KW-0010">Activator</keyword>
<dbReference type="PROSITE" id="PS01124">
    <property type="entry name" value="HTH_ARAC_FAMILY_2"/>
    <property type="match status" value="1"/>
</dbReference>
<dbReference type="InterPro" id="IPR037923">
    <property type="entry name" value="HTH-like"/>
</dbReference>
<dbReference type="Gene3D" id="1.10.10.60">
    <property type="entry name" value="Homeodomain-like"/>
    <property type="match status" value="2"/>
</dbReference>
<evidence type="ECO:0000256" key="2">
    <source>
        <dbReference type="ARBA" id="ARBA00023015"/>
    </source>
</evidence>
<keyword evidence="8" id="KW-1185">Reference proteome</keyword>
<proteinExistence type="predicted"/>
<name>D2PR29_KRIFD</name>
<evidence type="ECO:0000256" key="3">
    <source>
        <dbReference type="ARBA" id="ARBA00023125"/>
    </source>
</evidence>
<protein>
    <submittedName>
        <fullName evidence="7">Transcriptional regulator, AraC family</fullName>
    </submittedName>
</protein>
<sequence>MDVFSDVIASARVGLPKFTRSQRVGRWGNRFGPYPGAGFHVVLQGACWLIPPSGEPVALGAGDVVFLPHGVQHGMSDSPDRKVAELPPDPGVDLVGEFDEAPDQALLLCGAYRLDRGLAHPFLRSLPEVVHLPTHPGRRSGLDAAVELLRADLAENRPGAEAAQPALLDLLLVYLLREWLDSEPGKSETGWGAALTDPAITAALHHIHREPGRQWTVQELAHEAGLSRTVFARRFSALVGQPPLTYLTWWRLSTAAQLLRSGDAPLASIARQVGYTSEFAFAAAFKREFGLAPGAYRRQAPDRPAAQLAAEG</sequence>
<accession>D2PR29</accession>
<dbReference type="PANTHER" id="PTHR46796">
    <property type="entry name" value="HTH-TYPE TRANSCRIPTIONAL ACTIVATOR RHAS-RELATED"/>
    <property type="match status" value="1"/>
</dbReference>
<dbReference type="RefSeq" id="WP_012921533.1">
    <property type="nucleotide sequence ID" value="NC_013729.1"/>
</dbReference>
<evidence type="ECO:0000256" key="4">
    <source>
        <dbReference type="ARBA" id="ARBA00023159"/>
    </source>
</evidence>
<keyword evidence="5" id="KW-0804">Transcription</keyword>
<keyword evidence="1" id="KW-0963">Cytoplasm</keyword>
<dbReference type="HOGENOM" id="CLU_000445_81_0_11"/>
<evidence type="ECO:0000256" key="5">
    <source>
        <dbReference type="ARBA" id="ARBA00023163"/>
    </source>
</evidence>
<dbReference type="GO" id="GO:0043565">
    <property type="term" value="F:sequence-specific DNA binding"/>
    <property type="evidence" value="ECO:0007669"/>
    <property type="project" value="InterPro"/>
</dbReference>
<dbReference type="KEGG" id="kfl:Kfla_3925"/>
<keyword evidence="2" id="KW-0805">Transcription regulation</keyword>
<dbReference type="Pfam" id="PF12833">
    <property type="entry name" value="HTH_18"/>
    <property type="match status" value="1"/>
</dbReference>
<reference evidence="7 8" key="2">
    <citation type="journal article" date="2010" name="Stand. Genomic Sci.">
        <title>Complete genome sequence of Kribbella flavida type strain (IFO 14399).</title>
        <authorList>
            <person name="Pukall R."/>
            <person name="Lapidus A."/>
            <person name="Glavina Del Rio T."/>
            <person name="Copeland A."/>
            <person name="Tice H."/>
            <person name="Cheng J.-F."/>
            <person name="Lucas S."/>
            <person name="Chen F."/>
            <person name="Nolan M."/>
            <person name="LaButti K."/>
            <person name="Pati A."/>
            <person name="Ivanova N."/>
            <person name="Mavrommatis K."/>
            <person name="Mikhailova N."/>
            <person name="Pitluck S."/>
            <person name="Bruce D."/>
            <person name="Goodwin L."/>
            <person name="Land M."/>
            <person name="Hauser L."/>
            <person name="Chang Y.-J."/>
            <person name="Jeffries C.D."/>
            <person name="Chen A."/>
            <person name="Palaniappan K."/>
            <person name="Chain P."/>
            <person name="Rohde M."/>
            <person name="Goeker M."/>
            <person name="Bristow J."/>
            <person name="Eisen J.A."/>
            <person name="Markowitz V."/>
            <person name="Hugenholtz P."/>
            <person name="Kyrpides N.C."/>
            <person name="Klenk H.-P."/>
            <person name="Brettin T."/>
        </authorList>
    </citation>
    <scope>NUCLEOTIDE SEQUENCE [LARGE SCALE GENOMIC DNA]</scope>
    <source>
        <strain evidence="8">DSM 17836 / JCM 10339 / NBRC 14399</strain>
    </source>
</reference>
<dbReference type="PANTHER" id="PTHR46796:SF13">
    <property type="entry name" value="HTH-TYPE TRANSCRIPTIONAL ACTIVATOR RHAS"/>
    <property type="match status" value="1"/>
</dbReference>
<evidence type="ECO:0000313" key="7">
    <source>
        <dbReference type="EMBL" id="ADB32977.1"/>
    </source>
</evidence>
<dbReference type="Gene3D" id="2.60.120.10">
    <property type="entry name" value="Jelly Rolls"/>
    <property type="match status" value="1"/>
</dbReference>
<dbReference type="InterPro" id="IPR009057">
    <property type="entry name" value="Homeodomain-like_sf"/>
</dbReference>
<dbReference type="PROSITE" id="PS00041">
    <property type="entry name" value="HTH_ARAC_FAMILY_1"/>
    <property type="match status" value="1"/>
</dbReference>
<dbReference type="PRINTS" id="PR00032">
    <property type="entry name" value="HTHARAC"/>
</dbReference>
<dbReference type="SUPFAM" id="SSF51182">
    <property type="entry name" value="RmlC-like cupins"/>
    <property type="match status" value="1"/>
</dbReference>
<dbReference type="InterPro" id="IPR020449">
    <property type="entry name" value="Tscrpt_reg_AraC-type_HTH"/>
</dbReference>
<dbReference type="OrthoDB" id="241790at2"/>
<dbReference type="InterPro" id="IPR050204">
    <property type="entry name" value="AraC_XylS_family_regulators"/>
</dbReference>
<evidence type="ECO:0000313" key="8">
    <source>
        <dbReference type="Proteomes" id="UP000007967"/>
    </source>
</evidence>
<feature type="domain" description="HTH araC/xylS-type" evidence="6">
    <location>
        <begin position="201"/>
        <end position="299"/>
    </location>
</feature>
<dbReference type="SUPFAM" id="SSF46689">
    <property type="entry name" value="Homeodomain-like"/>
    <property type="match status" value="2"/>
</dbReference>
<dbReference type="GO" id="GO:0003700">
    <property type="term" value="F:DNA-binding transcription factor activity"/>
    <property type="evidence" value="ECO:0007669"/>
    <property type="project" value="InterPro"/>
</dbReference>
<organism evidence="7 8">
    <name type="scientific">Kribbella flavida (strain DSM 17836 / JCM 10339 / NBRC 14399)</name>
    <dbReference type="NCBI Taxonomy" id="479435"/>
    <lineage>
        <taxon>Bacteria</taxon>
        <taxon>Bacillati</taxon>
        <taxon>Actinomycetota</taxon>
        <taxon>Actinomycetes</taxon>
        <taxon>Propionibacteriales</taxon>
        <taxon>Kribbellaceae</taxon>
        <taxon>Kribbella</taxon>
    </lineage>
</organism>
<dbReference type="Proteomes" id="UP000007967">
    <property type="component" value="Chromosome"/>
</dbReference>
<evidence type="ECO:0000259" key="6">
    <source>
        <dbReference type="PROSITE" id="PS01124"/>
    </source>
</evidence>